<dbReference type="Proteomes" id="UP000188532">
    <property type="component" value="Unassembled WGS sequence"/>
</dbReference>
<feature type="compositionally biased region" description="Basic and acidic residues" evidence="1">
    <location>
        <begin position="374"/>
        <end position="392"/>
    </location>
</feature>
<feature type="compositionally biased region" description="Low complexity" evidence="1">
    <location>
        <begin position="342"/>
        <end position="373"/>
    </location>
</feature>
<dbReference type="EMBL" id="MVBN01000001">
    <property type="protein sequence ID" value="OOK84165.1"/>
    <property type="molecule type" value="Genomic_DNA"/>
</dbReference>
<feature type="compositionally biased region" description="Basic residues" evidence="1">
    <location>
        <begin position="393"/>
        <end position="407"/>
    </location>
</feature>
<dbReference type="Pfam" id="PF12256">
    <property type="entry name" value="TcdB_toxin_midN"/>
    <property type="match status" value="1"/>
</dbReference>
<organism evidence="4 5">
    <name type="scientific">Mycobacterium kansasii</name>
    <dbReference type="NCBI Taxonomy" id="1768"/>
    <lineage>
        <taxon>Bacteria</taxon>
        <taxon>Bacillati</taxon>
        <taxon>Actinomycetota</taxon>
        <taxon>Actinomycetes</taxon>
        <taxon>Mycobacteriales</taxon>
        <taxon>Mycobacteriaceae</taxon>
        <taxon>Mycobacterium</taxon>
    </lineage>
</organism>
<dbReference type="AlphaFoldDB" id="A0A1V3XY93"/>
<dbReference type="Pfam" id="PF12255">
    <property type="entry name" value="TcdB_toxin_midC"/>
    <property type="match status" value="1"/>
</dbReference>
<reference evidence="4 5" key="1">
    <citation type="submission" date="2017-02" db="EMBL/GenBank/DDBJ databases">
        <title>Complete genome sequences of Mycobacterium kansasii strains isolated from rhesus macaques.</title>
        <authorList>
            <person name="Panda A."/>
            <person name="Nagaraj S."/>
            <person name="Zhao X."/>
            <person name="Tettelin H."/>
            <person name="Detolla L.J."/>
        </authorList>
    </citation>
    <scope>NUCLEOTIDE SEQUENCE [LARGE SCALE GENOMIC DNA]</scope>
    <source>
        <strain evidence="4 5">11-3469</strain>
    </source>
</reference>
<name>A0A1V3XY93_MYCKA</name>
<evidence type="ECO:0000259" key="3">
    <source>
        <dbReference type="Pfam" id="PF12256"/>
    </source>
</evidence>
<dbReference type="InterPro" id="IPR022045">
    <property type="entry name" value="TcdB_toxin_mid/N"/>
</dbReference>
<feature type="domain" description="Insecticide toxin TcdB middle/N-terminal" evidence="3">
    <location>
        <begin position="1"/>
        <end position="81"/>
    </location>
</feature>
<sequence length="415" mass="46245">MGAETRVEYAPSTRFYLADKRAGAPWPLPLPFPVHVVERIVVVDHISGNRYGTRFAYHYGYFDVVEREFRGFAKVDQWDSEAFAALDPAGAAPVAANLEASAQVPPAHTVTWFHTGQWERRAEFDAALARDYYGQPQLGEPVVPAGLTVDEEREARRALKGSLLRREVYGLDGTRRQPHPYSVTESVSTVRCLQRRAGNRRAVFHTAPRETITLHYEREPDDPRVQHDLTLEVDDHGNVVRAAQVVYARATPDAELPPEERAAQAAVRVLLAENRMTEPLSEPGTYREPVPCEQRRYELTGIPPPAPRPDTGSTTLPAGPCRPPKSLSRQRQPEPHRRSGWSTTAAPISAATTSAAPRRWAAPAPRAAAPALRPRLDARSGRPGVRDQGERRAARRPRRLCAPRRPSRLLDLVDP</sequence>
<protein>
    <submittedName>
        <fullName evidence="4">Insecticide toxin TcdB middle/C-terminal region family protein</fullName>
    </submittedName>
</protein>
<feature type="region of interest" description="Disordered" evidence="1">
    <location>
        <begin position="298"/>
        <end position="415"/>
    </location>
</feature>
<evidence type="ECO:0000313" key="5">
    <source>
        <dbReference type="Proteomes" id="UP000188532"/>
    </source>
</evidence>
<proteinExistence type="predicted"/>
<evidence type="ECO:0000256" key="1">
    <source>
        <dbReference type="SAM" id="MobiDB-lite"/>
    </source>
</evidence>
<accession>A0A1V3XY93</accession>
<dbReference type="InterPro" id="IPR022044">
    <property type="entry name" value="TcdB_toxin_mid/C"/>
</dbReference>
<evidence type="ECO:0000259" key="2">
    <source>
        <dbReference type="Pfam" id="PF12255"/>
    </source>
</evidence>
<gene>
    <name evidence="4" type="ORF">BZL29_1022</name>
</gene>
<evidence type="ECO:0000313" key="4">
    <source>
        <dbReference type="EMBL" id="OOK84165.1"/>
    </source>
</evidence>
<feature type="domain" description="Insecticide toxin TcdB middle/C-terminal" evidence="2">
    <location>
        <begin position="155"/>
        <end position="259"/>
    </location>
</feature>
<comment type="caution">
    <text evidence="4">The sequence shown here is derived from an EMBL/GenBank/DDBJ whole genome shotgun (WGS) entry which is preliminary data.</text>
</comment>